<reference evidence="3" key="1">
    <citation type="submission" date="2018-04" db="EMBL/GenBank/DDBJ databases">
        <title>Whole genome sequencing of Hypsizygus marmoreus.</title>
        <authorList>
            <person name="Choi I.-G."/>
            <person name="Min B."/>
            <person name="Kim J.-G."/>
            <person name="Kim S."/>
            <person name="Oh Y.-L."/>
            <person name="Kong W.-S."/>
            <person name="Park H."/>
            <person name="Jeong J."/>
            <person name="Song E.-S."/>
        </authorList>
    </citation>
    <scope>NUCLEOTIDE SEQUENCE [LARGE SCALE GENOMIC DNA]</scope>
    <source>
        <strain evidence="3">51987-8</strain>
    </source>
</reference>
<dbReference type="SUPFAM" id="SSF50370">
    <property type="entry name" value="Ricin B-like lectins"/>
    <property type="match status" value="1"/>
</dbReference>
<evidence type="ECO:0000259" key="2">
    <source>
        <dbReference type="SMART" id="SM00458"/>
    </source>
</evidence>
<dbReference type="AlphaFoldDB" id="A0A369K0R8"/>
<dbReference type="InParanoid" id="A0A369K0R8"/>
<sequence length="312" mass="33587">MLPLRTLTILSLSLLSLVPIPALARQYKVVNRCPETVPLFIGGQLQVNLTAKGGTFTKNLPGNAGFFYTTANGGNADGSGTTRAGFFGDNDYYYIVVDPAHMNTGIAITPIQAPSNGFCGKAICETGDCKTAFQQPPTRFPPVSSTPPAVPLYACPATIDKGYLIEFCPNGAFPVEPPPPVKTVVLHPNGNTKKCVDVRGAAFANGTPVQIYDCNGTPAQKWVINRANTKVKLANTNFCLDAGSNPANAVGMKIWTCYDNLPAQAWYYTDDNRIAVTGRGLCLDLTNGVLTNSNRLQTWWCTDNNKNQVWTT</sequence>
<dbReference type="SMART" id="SM00458">
    <property type="entry name" value="RICIN"/>
    <property type="match status" value="1"/>
</dbReference>
<feature type="domain" description="Ricin B lectin" evidence="2">
    <location>
        <begin position="182"/>
        <end position="312"/>
    </location>
</feature>
<dbReference type="OrthoDB" id="6770063at2759"/>
<gene>
    <name evidence="3" type="primary">xlnA_4</name>
    <name evidence="3" type="ORF">Hypma_004415</name>
</gene>
<dbReference type="GO" id="GO:0016798">
    <property type="term" value="F:hydrolase activity, acting on glycosyl bonds"/>
    <property type="evidence" value="ECO:0007669"/>
    <property type="project" value="UniProtKB-KW"/>
</dbReference>
<dbReference type="Gene3D" id="2.80.10.50">
    <property type="match status" value="1"/>
</dbReference>
<feature type="chain" id="PRO_5017017848" evidence="1">
    <location>
        <begin position="25"/>
        <end position="312"/>
    </location>
</feature>
<evidence type="ECO:0000313" key="3">
    <source>
        <dbReference type="EMBL" id="RDB27192.1"/>
    </source>
</evidence>
<dbReference type="EMBL" id="LUEZ02000017">
    <property type="protein sequence ID" value="RDB27192.1"/>
    <property type="molecule type" value="Genomic_DNA"/>
</dbReference>
<accession>A0A369K0R8</accession>
<evidence type="ECO:0000256" key="1">
    <source>
        <dbReference type="SAM" id="SignalP"/>
    </source>
</evidence>
<feature type="signal peptide" evidence="1">
    <location>
        <begin position="1"/>
        <end position="24"/>
    </location>
</feature>
<dbReference type="InterPro" id="IPR035992">
    <property type="entry name" value="Ricin_B-like_lectins"/>
</dbReference>
<keyword evidence="4" id="KW-1185">Reference proteome</keyword>
<evidence type="ECO:0000313" key="4">
    <source>
        <dbReference type="Proteomes" id="UP000076154"/>
    </source>
</evidence>
<dbReference type="Proteomes" id="UP000076154">
    <property type="component" value="Unassembled WGS sequence"/>
</dbReference>
<comment type="caution">
    <text evidence="3">The sequence shown here is derived from an EMBL/GenBank/DDBJ whole genome shotgun (WGS) entry which is preliminary data.</text>
</comment>
<dbReference type="CDD" id="cd00161">
    <property type="entry name" value="beta-trefoil_Ricin-like"/>
    <property type="match status" value="1"/>
</dbReference>
<dbReference type="InterPro" id="IPR000772">
    <property type="entry name" value="Ricin_B_lectin"/>
</dbReference>
<dbReference type="GO" id="GO:0045493">
    <property type="term" value="P:xylan catabolic process"/>
    <property type="evidence" value="ECO:0007669"/>
    <property type="project" value="UniProtKB-KW"/>
</dbReference>
<keyword evidence="1" id="KW-0732">Signal</keyword>
<dbReference type="PROSITE" id="PS50231">
    <property type="entry name" value="RICIN_B_LECTIN"/>
    <property type="match status" value="1"/>
</dbReference>
<proteinExistence type="predicted"/>
<protein>
    <submittedName>
        <fullName evidence="3">Endo-1,4-beta-xylanase A</fullName>
    </submittedName>
</protein>
<name>A0A369K0R8_HYPMA</name>
<organism evidence="3 4">
    <name type="scientific">Hypsizygus marmoreus</name>
    <name type="common">White beech mushroom</name>
    <name type="synonym">Agaricus marmoreus</name>
    <dbReference type="NCBI Taxonomy" id="39966"/>
    <lineage>
        <taxon>Eukaryota</taxon>
        <taxon>Fungi</taxon>
        <taxon>Dikarya</taxon>
        <taxon>Basidiomycota</taxon>
        <taxon>Agaricomycotina</taxon>
        <taxon>Agaricomycetes</taxon>
        <taxon>Agaricomycetidae</taxon>
        <taxon>Agaricales</taxon>
        <taxon>Tricholomatineae</taxon>
        <taxon>Lyophyllaceae</taxon>
        <taxon>Hypsizygus</taxon>
    </lineage>
</organism>
<dbReference type="Pfam" id="PF00652">
    <property type="entry name" value="Ricin_B_lectin"/>
    <property type="match status" value="1"/>
</dbReference>